<sequence>MGATGTGKSTFINLISGSTLRIGDGLESCTDTMSATAPFDFQGRKVVLFDTPGFDDTTKSDTDILKMIAIFLTTYHQDGVKLAGVIYMYNINGVRMSGIATRNFRMFRKLCGDESLKNVVIVTNFWSQVDHAQGTARETELCTNDKFFKPVLDMHAKLLRHNGTRVGASTIIEGIMGNHPIALRIQDEILVEQKSLLETAAGTELNHELKEQALKHAKELEEIREEMRTAIEERDEKSRRELETAETKLNEDVRRVRIELQELAATHSEEMKKLEEKLEADNLSNAKRDELQKLIADLLKRNILKRLLNSVPR</sequence>
<dbReference type="InterPro" id="IPR006073">
    <property type="entry name" value="GTP-bd"/>
</dbReference>
<proteinExistence type="predicted"/>
<name>A0A167UFY6_9AGAM</name>
<evidence type="ECO:0000256" key="1">
    <source>
        <dbReference type="SAM" id="Coils"/>
    </source>
</evidence>
<dbReference type="EMBL" id="KV417983">
    <property type="protein sequence ID" value="KZP03910.1"/>
    <property type="molecule type" value="Genomic_DNA"/>
</dbReference>
<feature type="domain" description="G" evidence="2">
    <location>
        <begin position="1"/>
        <end position="59"/>
    </location>
</feature>
<dbReference type="Gene3D" id="3.40.50.300">
    <property type="entry name" value="P-loop containing nucleotide triphosphate hydrolases"/>
    <property type="match status" value="1"/>
</dbReference>
<keyword evidence="1" id="KW-0175">Coiled coil</keyword>
<dbReference type="OrthoDB" id="8954335at2759"/>
<evidence type="ECO:0000313" key="3">
    <source>
        <dbReference type="EMBL" id="KZP03910.1"/>
    </source>
</evidence>
<reference evidence="3 4" key="1">
    <citation type="journal article" date="2016" name="Mol. Biol. Evol.">
        <title>Comparative Genomics of Early-Diverging Mushroom-Forming Fungi Provides Insights into the Origins of Lignocellulose Decay Capabilities.</title>
        <authorList>
            <person name="Nagy L.G."/>
            <person name="Riley R."/>
            <person name="Tritt A."/>
            <person name="Adam C."/>
            <person name="Daum C."/>
            <person name="Floudas D."/>
            <person name="Sun H."/>
            <person name="Yadav J.S."/>
            <person name="Pangilinan J."/>
            <person name="Larsson K.H."/>
            <person name="Matsuura K."/>
            <person name="Barry K."/>
            <person name="Labutti K."/>
            <person name="Kuo R."/>
            <person name="Ohm R.A."/>
            <person name="Bhattacharya S.S."/>
            <person name="Shirouzu T."/>
            <person name="Yoshinaga Y."/>
            <person name="Martin F.M."/>
            <person name="Grigoriev I.V."/>
            <person name="Hibbett D.S."/>
        </authorList>
    </citation>
    <scope>NUCLEOTIDE SEQUENCE [LARGE SCALE GENOMIC DNA]</scope>
    <source>
        <strain evidence="3 4">CBS 109695</strain>
    </source>
</reference>
<keyword evidence="4" id="KW-1185">Reference proteome</keyword>
<accession>A0A167UFY6</accession>
<dbReference type="Pfam" id="PF01926">
    <property type="entry name" value="MMR_HSR1"/>
    <property type="match status" value="1"/>
</dbReference>
<dbReference type="InterPro" id="IPR027417">
    <property type="entry name" value="P-loop_NTPase"/>
</dbReference>
<dbReference type="Proteomes" id="UP000076532">
    <property type="component" value="Unassembled WGS sequence"/>
</dbReference>
<dbReference type="STRING" id="436010.A0A167UFY6"/>
<dbReference type="GO" id="GO:0005525">
    <property type="term" value="F:GTP binding"/>
    <property type="evidence" value="ECO:0007669"/>
    <property type="project" value="InterPro"/>
</dbReference>
<feature type="coiled-coil region" evidence="1">
    <location>
        <begin position="206"/>
        <end position="284"/>
    </location>
</feature>
<dbReference type="AlphaFoldDB" id="A0A167UFY6"/>
<dbReference type="SUPFAM" id="SSF52540">
    <property type="entry name" value="P-loop containing nucleoside triphosphate hydrolases"/>
    <property type="match status" value="1"/>
</dbReference>
<evidence type="ECO:0000313" key="4">
    <source>
        <dbReference type="Proteomes" id="UP000076532"/>
    </source>
</evidence>
<protein>
    <recommendedName>
        <fullName evidence="2">G domain-containing protein</fullName>
    </recommendedName>
</protein>
<organism evidence="3 4">
    <name type="scientific">Athelia psychrophila</name>
    <dbReference type="NCBI Taxonomy" id="1759441"/>
    <lineage>
        <taxon>Eukaryota</taxon>
        <taxon>Fungi</taxon>
        <taxon>Dikarya</taxon>
        <taxon>Basidiomycota</taxon>
        <taxon>Agaricomycotina</taxon>
        <taxon>Agaricomycetes</taxon>
        <taxon>Agaricomycetidae</taxon>
        <taxon>Atheliales</taxon>
        <taxon>Atheliaceae</taxon>
        <taxon>Athelia</taxon>
    </lineage>
</organism>
<dbReference type="CDD" id="cd00882">
    <property type="entry name" value="Ras_like_GTPase"/>
    <property type="match status" value="1"/>
</dbReference>
<gene>
    <name evidence="3" type="ORF">FIBSPDRAFT_443279</name>
</gene>
<evidence type="ECO:0000259" key="2">
    <source>
        <dbReference type="Pfam" id="PF01926"/>
    </source>
</evidence>